<reference evidence="1" key="1">
    <citation type="submission" date="2023-04" db="EMBL/GenBank/DDBJ databases">
        <title>Phytophthora lilii NBRC 32176.</title>
        <authorList>
            <person name="Ichikawa N."/>
            <person name="Sato H."/>
            <person name="Tonouchi N."/>
        </authorList>
    </citation>
    <scope>NUCLEOTIDE SEQUENCE</scope>
    <source>
        <strain evidence="1">NBRC 32176</strain>
    </source>
</reference>
<sequence>MVGMHAFVHDDDYIYSNSEGACPFRYSGYLNEADFITPANMIPNATLLDYAKRKLLKQTKGALQLELVIRISVLQATWVAKYTFNLNPEFVARIDVLDAKLRDQQDELKVLRAKVCDPQPIPFIRLQADCKDNSSNQLCWRPHDCREFVVNEVNGLITVRHPGVYRIGGVVNSVPGCHNPTVNILKNGECIQHNYCAAASDYSHKISTPLDAVELLHEGDTVAVTCNSKCVSTSYLSIIRLAI</sequence>
<dbReference type="EMBL" id="BSXW01000285">
    <property type="protein sequence ID" value="GMF17528.1"/>
    <property type="molecule type" value="Genomic_DNA"/>
</dbReference>
<evidence type="ECO:0000313" key="2">
    <source>
        <dbReference type="Proteomes" id="UP001165083"/>
    </source>
</evidence>
<organism evidence="1 2">
    <name type="scientific">Phytophthora lilii</name>
    <dbReference type="NCBI Taxonomy" id="2077276"/>
    <lineage>
        <taxon>Eukaryota</taxon>
        <taxon>Sar</taxon>
        <taxon>Stramenopiles</taxon>
        <taxon>Oomycota</taxon>
        <taxon>Peronosporomycetes</taxon>
        <taxon>Peronosporales</taxon>
        <taxon>Peronosporaceae</taxon>
        <taxon>Phytophthora</taxon>
    </lineage>
</organism>
<proteinExistence type="predicted"/>
<protein>
    <submittedName>
        <fullName evidence="1">Unnamed protein product</fullName>
    </submittedName>
</protein>
<dbReference type="Gene3D" id="2.60.120.40">
    <property type="match status" value="1"/>
</dbReference>
<comment type="caution">
    <text evidence="1">The sequence shown here is derived from an EMBL/GenBank/DDBJ whole genome shotgun (WGS) entry which is preliminary data.</text>
</comment>
<accession>A0A9W6WUS4</accession>
<gene>
    <name evidence="1" type="ORF">Plil01_000642400</name>
</gene>
<evidence type="ECO:0000313" key="1">
    <source>
        <dbReference type="EMBL" id="GMF17528.1"/>
    </source>
</evidence>
<keyword evidence="2" id="KW-1185">Reference proteome</keyword>
<dbReference type="OrthoDB" id="129045at2759"/>
<dbReference type="AlphaFoldDB" id="A0A9W6WUS4"/>
<dbReference type="InterPro" id="IPR008983">
    <property type="entry name" value="Tumour_necrosis_fac-like_dom"/>
</dbReference>
<dbReference type="Proteomes" id="UP001165083">
    <property type="component" value="Unassembled WGS sequence"/>
</dbReference>
<name>A0A9W6WUS4_9STRA</name>